<accession>A0AA37I2I7</accession>
<dbReference type="Proteomes" id="UP000887097">
    <property type="component" value="Unassembled WGS sequence"/>
</dbReference>
<comment type="caution">
    <text evidence="1">The sequence shown here is derived from an EMBL/GenBank/DDBJ whole genome shotgun (WGS) entry which is preliminary data.</text>
</comment>
<sequence>MDSAAASLEGIFVYKKKLKSTSMTIEQIKEIFIGMGNKPCPLTEKLVYTGYQQVSGGYIARAKKEGILVDYKKNSPSQYWHLMTYCDSNDGNKKFSKSIVCGELIFWMAEVSGAVDKARLEQLLEEIVESADRTKGIKPTYDRKKCNRIIQEVCFVWK</sequence>
<proteinExistence type="predicted"/>
<dbReference type="EMBL" id="BPTT01000001">
    <property type="protein sequence ID" value="GJG33324.1"/>
    <property type="molecule type" value="Genomic_DNA"/>
</dbReference>
<dbReference type="AlphaFoldDB" id="A0AA37I2I7"/>
<gene>
    <name evidence="1" type="ORF">PRMUPPPA20_14330</name>
</gene>
<reference evidence="1" key="1">
    <citation type="submission" date="2021-08" db="EMBL/GenBank/DDBJ databases">
        <title>Prevotella lacticifex sp. nov., isolated from rumen of cow.</title>
        <authorList>
            <person name="Shinkai T."/>
            <person name="Ikeyama N."/>
            <person name="Kumagai M."/>
            <person name="Ohmori H."/>
            <person name="Sakamoto M."/>
            <person name="Ohkuma M."/>
            <person name="Mitsumori M."/>
        </authorList>
    </citation>
    <scope>NUCLEOTIDE SEQUENCE</scope>
    <source>
        <strain evidence="1">JCM 8259</strain>
    </source>
</reference>
<name>A0AA37I2I7_XYLRU</name>
<organism evidence="1 2">
    <name type="scientific">Xylanibacter ruminicola</name>
    <name type="common">Prevotella ruminicola</name>
    <dbReference type="NCBI Taxonomy" id="839"/>
    <lineage>
        <taxon>Bacteria</taxon>
        <taxon>Pseudomonadati</taxon>
        <taxon>Bacteroidota</taxon>
        <taxon>Bacteroidia</taxon>
        <taxon>Bacteroidales</taxon>
        <taxon>Prevotellaceae</taxon>
        <taxon>Xylanibacter</taxon>
    </lineage>
</organism>
<evidence type="ECO:0000313" key="1">
    <source>
        <dbReference type="EMBL" id="GJG33324.1"/>
    </source>
</evidence>
<protein>
    <submittedName>
        <fullName evidence="1">Uncharacterized protein</fullName>
    </submittedName>
</protein>
<evidence type="ECO:0000313" key="2">
    <source>
        <dbReference type="Proteomes" id="UP000887097"/>
    </source>
</evidence>